<dbReference type="InterPro" id="IPR025085">
    <property type="entry name" value="pPIWI_RE_X"/>
</dbReference>
<dbReference type="RefSeq" id="WP_255238956.1">
    <property type="nucleotide sequence ID" value="NZ_CP101397.1"/>
</dbReference>
<keyword evidence="6" id="KW-1185">Reference proteome</keyword>
<sequence length="952" mass="106390">MPSYSTVRLAAFERVQGMEFVRRPHGLAFPAAWRQEVLDFYRIGKREPDKISQVPIRRLNEVLRTVAPDLLSVARSATLNDDAPWLYAYKPLPVPVMRQLIHAWIRDLHSPRARAKHPEITEKAIELSASLDVAGLSWQPHEVDLLAGHTSPGGTFEPDPLVYQLLPDALARRITKLDPYRFKGVEMEFRIAATARGAELVSWPPRDHQDDDGAQWKFSFVIALTVQTVPFADNFRLHVRTGVRRWRSGGPVPIPYRRSVSAYLLSREPWLAQASGTARLAVSRLATDRSTALPDWVRGGPGGMLGRLRFSRELPDASTVQENPDTWIAGKGGIEIGVVHATSMGGHGVGTGLMPRDRSPLTDWAAEAFTPYLTRLHDFTRSHHALVPRNLPRTPTAKTKEEQALKKAAYERERQRDRRVALARVLGGAPLVAEARWQNPHTRDALVEQLADLLGLEGEGGTDSERSWTTPELTVRLYLEDADFVAARLGFPGARPQRKNLPAAIGIRRREIADLCKRDGRPDVQAVVIEIGHPKSYRPDIVDPKFAVRLGYADAGRLTKFITVPSSKWGTAKRTNIAHRARQTWSHVLRQLGVCTVPEHSVDELPGDLDYVALWMVKRRADGPTLTRRTAPVAVRVSPADGSVTGWDPESGDWIPYRELLLSLARHAELPGEYERFDDDDDANADEAGEEDEDTTGSAVEEANGEQGRSTTWVPDLEDQRAETAQFLRAMLYSLRDRRVLLLSHAQNSRLHWPWLTNGHLSADALQFGPNPAQHITLYGENLCHVRVRDHMSDETPQWFAPDDDSHDHGFASGLWHRPDAADDHRVYYSTGEKPHTAKHAVKTASKIATRIPVRKKRKEGDEDTEPEPVIDTGTNAWNPTALEIAVLAVPEVGTAKPGAWAAVTHQLRRAPDYNVTLRLPLPLHLAMKTTQYVLPHKDSTDEFATEVSADQ</sequence>
<proteinExistence type="predicted"/>
<dbReference type="Pfam" id="PF13111">
    <property type="entry name" value="pPIWI_RE_X"/>
    <property type="match status" value="1"/>
</dbReference>
<evidence type="ECO:0000259" key="2">
    <source>
        <dbReference type="Pfam" id="PF13032"/>
    </source>
</evidence>
<gene>
    <name evidence="5" type="ORF">NLU04_10975</name>
</gene>
<reference evidence="5" key="1">
    <citation type="submission" date="2022-07" db="EMBL/GenBank/DDBJ databases">
        <title>Genomic of Streptomyces cavourensis F2.</title>
        <authorList>
            <person name="Hu S."/>
            <person name="Liang W."/>
        </authorList>
    </citation>
    <scope>NUCLEOTIDE SEQUENCE</scope>
    <source>
        <strain evidence="5">F2</strain>
    </source>
</reference>
<feature type="domain" description="Prokaryotic pPIWI-RE MID" evidence="4">
    <location>
        <begin position="468"/>
        <end position="600"/>
    </location>
</feature>
<evidence type="ECO:0000259" key="4">
    <source>
        <dbReference type="Pfam" id="PF18157"/>
    </source>
</evidence>
<feature type="domain" description="pPIWI-RE RNaseH" evidence="2">
    <location>
        <begin position="611"/>
        <end position="936"/>
    </location>
</feature>
<evidence type="ECO:0000313" key="6">
    <source>
        <dbReference type="Proteomes" id="UP001058236"/>
    </source>
</evidence>
<name>A0ABY5F5I2_9ACTN</name>
<organism evidence="5 6">
    <name type="scientific">Streptomyces cavourensis</name>
    <dbReference type="NCBI Taxonomy" id="67258"/>
    <lineage>
        <taxon>Bacteria</taxon>
        <taxon>Bacillati</taxon>
        <taxon>Actinomycetota</taxon>
        <taxon>Actinomycetes</taxon>
        <taxon>Kitasatosporales</taxon>
        <taxon>Streptomycetaceae</taxon>
        <taxon>Streptomyces</taxon>
    </lineage>
</organism>
<evidence type="ECO:0000259" key="3">
    <source>
        <dbReference type="Pfam" id="PF13111"/>
    </source>
</evidence>
<dbReference type="EMBL" id="CP101397">
    <property type="protein sequence ID" value="UTR78941.1"/>
    <property type="molecule type" value="Genomic_DNA"/>
</dbReference>
<dbReference type="Pfam" id="PF18157">
    <property type="entry name" value="MID_pPIWI_RE"/>
    <property type="match status" value="1"/>
</dbReference>
<dbReference type="InterPro" id="IPR040496">
    <property type="entry name" value="MID_pPIWI_RE"/>
</dbReference>
<evidence type="ECO:0000256" key="1">
    <source>
        <dbReference type="SAM" id="MobiDB-lite"/>
    </source>
</evidence>
<feature type="compositionally biased region" description="Acidic residues" evidence="1">
    <location>
        <begin position="676"/>
        <end position="695"/>
    </location>
</feature>
<feature type="domain" description="pPIWI-RE module N-terminal" evidence="3">
    <location>
        <begin position="25"/>
        <end position="426"/>
    </location>
</feature>
<accession>A0ABY5F5I2</accession>
<protein>
    <submittedName>
        <fullName evidence="5">DUF3962 domain-containing protein</fullName>
    </submittedName>
</protein>
<feature type="region of interest" description="Disordered" evidence="1">
    <location>
        <begin position="673"/>
        <end position="714"/>
    </location>
</feature>
<dbReference type="Proteomes" id="UP001058236">
    <property type="component" value="Chromosome"/>
</dbReference>
<dbReference type="InterPro" id="IPR024996">
    <property type="entry name" value="RNaseH_pPIWI_RE"/>
</dbReference>
<dbReference type="Pfam" id="PF13032">
    <property type="entry name" value="RNaseH_pPIWI_RE"/>
    <property type="match status" value="1"/>
</dbReference>
<evidence type="ECO:0000313" key="5">
    <source>
        <dbReference type="EMBL" id="UTR78941.1"/>
    </source>
</evidence>
<feature type="region of interest" description="Disordered" evidence="1">
    <location>
        <begin position="855"/>
        <end position="876"/>
    </location>
</feature>